<dbReference type="InterPro" id="IPR001138">
    <property type="entry name" value="Zn2Cys6_DnaBD"/>
</dbReference>
<evidence type="ECO:0000256" key="2">
    <source>
        <dbReference type="ARBA" id="ARBA00023015"/>
    </source>
</evidence>
<dbReference type="GO" id="GO:0006351">
    <property type="term" value="P:DNA-templated transcription"/>
    <property type="evidence" value="ECO:0007669"/>
    <property type="project" value="InterPro"/>
</dbReference>
<dbReference type="PROSITE" id="PS00463">
    <property type="entry name" value="ZN2_CY6_FUNGAL_1"/>
    <property type="match status" value="1"/>
</dbReference>
<dbReference type="SUPFAM" id="SSF57701">
    <property type="entry name" value="Zn2/Cys6 DNA-binding domain"/>
    <property type="match status" value="1"/>
</dbReference>
<feature type="region of interest" description="Disordered" evidence="6">
    <location>
        <begin position="183"/>
        <end position="215"/>
    </location>
</feature>
<dbReference type="InterPro" id="IPR036864">
    <property type="entry name" value="Zn2-C6_fun-type_DNA-bd_sf"/>
</dbReference>
<dbReference type="InterPro" id="IPR053230">
    <property type="entry name" value="Trans_reg_galc"/>
</dbReference>
<evidence type="ECO:0000256" key="5">
    <source>
        <dbReference type="ARBA" id="ARBA00023242"/>
    </source>
</evidence>
<dbReference type="GO" id="GO:0003677">
    <property type="term" value="F:DNA binding"/>
    <property type="evidence" value="ECO:0007669"/>
    <property type="project" value="UniProtKB-KW"/>
</dbReference>
<accession>A0A9W9IJT1</accession>
<dbReference type="SMART" id="SM00906">
    <property type="entry name" value="Fungal_trans"/>
    <property type="match status" value="1"/>
</dbReference>
<feature type="domain" description="Zn(2)-C6 fungal-type" evidence="7">
    <location>
        <begin position="38"/>
        <end position="68"/>
    </location>
</feature>
<evidence type="ECO:0000256" key="4">
    <source>
        <dbReference type="ARBA" id="ARBA00023163"/>
    </source>
</evidence>
<evidence type="ECO:0000313" key="9">
    <source>
        <dbReference type="Proteomes" id="UP001149163"/>
    </source>
</evidence>
<keyword evidence="1" id="KW-0479">Metal-binding</keyword>
<keyword evidence="3" id="KW-0238">DNA-binding</keyword>
<dbReference type="GO" id="GO:0000981">
    <property type="term" value="F:DNA-binding transcription factor activity, RNA polymerase II-specific"/>
    <property type="evidence" value="ECO:0007669"/>
    <property type="project" value="InterPro"/>
</dbReference>
<reference evidence="8" key="1">
    <citation type="submission" date="2022-11" db="EMBL/GenBank/DDBJ databases">
        <authorList>
            <person name="Petersen C."/>
        </authorList>
    </citation>
    <scope>NUCLEOTIDE SEQUENCE</scope>
    <source>
        <strain evidence="8">IBT 26290</strain>
    </source>
</reference>
<feature type="region of interest" description="Disordered" evidence="6">
    <location>
        <begin position="119"/>
        <end position="139"/>
    </location>
</feature>
<dbReference type="Pfam" id="PF04082">
    <property type="entry name" value="Fungal_trans"/>
    <property type="match status" value="1"/>
</dbReference>
<keyword evidence="4" id="KW-0804">Transcription</keyword>
<feature type="compositionally biased region" description="Acidic residues" evidence="6">
    <location>
        <begin position="772"/>
        <end position="785"/>
    </location>
</feature>
<dbReference type="OrthoDB" id="2593732at2759"/>
<keyword evidence="9" id="KW-1185">Reference proteome</keyword>
<dbReference type="PROSITE" id="PS50048">
    <property type="entry name" value="ZN2_CY6_FUNGAL_2"/>
    <property type="match status" value="1"/>
</dbReference>
<evidence type="ECO:0000256" key="1">
    <source>
        <dbReference type="ARBA" id="ARBA00022723"/>
    </source>
</evidence>
<dbReference type="RefSeq" id="XP_056547209.1">
    <property type="nucleotide sequence ID" value="XM_056683603.1"/>
</dbReference>
<protein>
    <recommendedName>
        <fullName evidence="7">Zn(2)-C6 fungal-type domain-containing protein</fullName>
    </recommendedName>
</protein>
<dbReference type="Proteomes" id="UP001149163">
    <property type="component" value="Unassembled WGS sequence"/>
</dbReference>
<feature type="region of interest" description="Disordered" evidence="6">
    <location>
        <begin position="1"/>
        <end position="30"/>
    </location>
</feature>
<keyword evidence="2" id="KW-0805">Transcription regulation</keyword>
<gene>
    <name evidence="8" type="ORF">N7482_001478</name>
</gene>
<dbReference type="InterPro" id="IPR007219">
    <property type="entry name" value="XnlR_reg_dom"/>
</dbReference>
<reference evidence="8" key="2">
    <citation type="journal article" date="2023" name="IMA Fungus">
        <title>Comparative genomic study of the Penicillium genus elucidates a diverse pangenome and 15 lateral gene transfer events.</title>
        <authorList>
            <person name="Petersen C."/>
            <person name="Sorensen T."/>
            <person name="Nielsen M.R."/>
            <person name="Sondergaard T.E."/>
            <person name="Sorensen J.L."/>
            <person name="Fitzpatrick D.A."/>
            <person name="Frisvad J.C."/>
            <person name="Nielsen K.L."/>
        </authorList>
    </citation>
    <scope>NUCLEOTIDE SEQUENCE</scope>
    <source>
        <strain evidence="8">IBT 26290</strain>
    </source>
</reference>
<proteinExistence type="predicted"/>
<keyword evidence="5" id="KW-0539">Nucleus</keyword>
<feature type="region of interest" description="Disordered" evidence="6">
    <location>
        <begin position="755"/>
        <end position="785"/>
    </location>
</feature>
<feature type="compositionally biased region" description="Polar residues" evidence="6">
    <location>
        <begin position="1"/>
        <end position="16"/>
    </location>
</feature>
<evidence type="ECO:0000256" key="6">
    <source>
        <dbReference type="SAM" id="MobiDB-lite"/>
    </source>
</evidence>
<dbReference type="PANTHER" id="PTHR47654:SF4">
    <property type="entry name" value="ZN(II)2CYS6 TRANSCRIPTION FACTOR (EUROFUNG)"/>
    <property type="match status" value="1"/>
</dbReference>
<dbReference type="SMART" id="SM00066">
    <property type="entry name" value="GAL4"/>
    <property type="match status" value="1"/>
</dbReference>
<comment type="caution">
    <text evidence="8">The sequence shown here is derived from an EMBL/GenBank/DDBJ whole genome shotgun (WGS) entry which is preliminary data.</text>
</comment>
<dbReference type="AlphaFoldDB" id="A0A9W9IJT1"/>
<organism evidence="8 9">
    <name type="scientific">Penicillium canariense</name>
    <dbReference type="NCBI Taxonomy" id="189055"/>
    <lineage>
        <taxon>Eukaryota</taxon>
        <taxon>Fungi</taxon>
        <taxon>Dikarya</taxon>
        <taxon>Ascomycota</taxon>
        <taxon>Pezizomycotina</taxon>
        <taxon>Eurotiomycetes</taxon>
        <taxon>Eurotiomycetidae</taxon>
        <taxon>Eurotiales</taxon>
        <taxon>Aspergillaceae</taxon>
        <taxon>Penicillium</taxon>
    </lineage>
</organism>
<evidence type="ECO:0000259" key="7">
    <source>
        <dbReference type="PROSITE" id="PS50048"/>
    </source>
</evidence>
<dbReference type="EMBL" id="JAPQKN010000001">
    <property type="protein sequence ID" value="KAJ5175601.1"/>
    <property type="molecule type" value="Genomic_DNA"/>
</dbReference>
<dbReference type="CDD" id="cd00067">
    <property type="entry name" value="GAL4"/>
    <property type="match status" value="1"/>
</dbReference>
<dbReference type="GO" id="GO:0008270">
    <property type="term" value="F:zinc ion binding"/>
    <property type="evidence" value="ECO:0007669"/>
    <property type="project" value="InterPro"/>
</dbReference>
<feature type="compositionally biased region" description="Low complexity" evidence="6">
    <location>
        <begin position="188"/>
        <end position="205"/>
    </location>
</feature>
<dbReference type="GeneID" id="81422779"/>
<dbReference type="Gene3D" id="4.10.240.10">
    <property type="entry name" value="Zn(2)-C6 fungal-type DNA-binding domain"/>
    <property type="match status" value="1"/>
</dbReference>
<sequence>MFPSGSTDQSEASGTNKVAIPRAAAPAAQRGRRRSVRACEACRQRKIKCDGDRPTCGQCTYHNNRCVYEDVKRVREQKLLGLLSQRVERYESLLHDLQGDADAPTARRIRKVLRITDSKCPNRNEDSENSDSDSDSSVGSLDAIDLIDEDLNRNENTRAAGFFGKNSDVAWMQRLEDGVEHRTGTGGYVQSLSSGSSAGTSQQPSPFGVPAMPQPEKPDRGIPIAMMNYHLDDLDIPVVGDSDPLAVPPRETADQYFDAYMAYVHPMFSIIRKPTFTSQYRQFYSGPAKPPKKWLAILNMIFAIGCRYCKLISPTGASAWEDGLVYLTRARQLALHENILFEHTDLQQIQLETLVAIYLLCLGQVNRASKFSSMALRSGLSLGINLHITDGRTNNASKEARCRLWWSIYSLEHLLTSMHGRASCIGESLCSLPPPVPIEEEFFEQPDVCRLLQDRTFRETQLRSTLFELPSQLQGGLTWMADCKPCPSLLFYHLTDLALISQAALNNVYSVQGIREDTNVIEYRLQKYILRLDRWLAKVPASYKFTLPDAGPWHLNHAQLDDENAPFARERVCLAMSYYSARVILCRPCLSPPHPSQAPNSPSAQGRPHTKLKADMAMNCLQAACSLISILPETVDFAWLARVTPWWSVLHFIMQATASLLLGLSYCSLTKQNSVPKPGTDAPPFNYQALLESDLDKVVVQAKKALQWIHAMASIDRAARRAFLLCDDVVAKIAPGLNIDLRGWPSAKSLGGTAVQEQLEAEAEAEGRMEGLEDPIDSEDGGSFS</sequence>
<dbReference type="Pfam" id="PF00172">
    <property type="entry name" value="Zn_clus"/>
    <property type="match status" value="1"/>
</dbReference>
<evidence type="ECO:0000256" key="3">
    <source>
        <dbReference type="ARBA" id="ARBA00023125"/>
    </source>
</evidence>
<name>A0A9W9IJT1_9EURO</name>
<evidence type="ECO:0000313" key="8">
    <source>
        <dbReference type="EMBL" id="KAJ5175601.1"/>
    </source>
</evidence>
<dbReference type="PANTHER" id="PTHR47654">
    <property type="entry name" value="ZN(II)2CYS6 TRANSCRIPTION FACTOR (EUROFUNG)-RELATED"/>
    <property type="match status" value="1"/>
</dbReference>
<dbReference type="CDD" id="cd12148">
    <property type="entry name" value="fungal_TF_MHR"/>
    <property type="match status" value="1"/>
</dbReference>